<name>A0A0K2T9U9_LEPSM</name>
<evidence type="ECO:0000313" key="2">
    <source>
        <dbReference type="EMBL" id="CDW22590.1"/>
    </source>
</evidence>
<feature type="transmembrane region" description="Helical" evidence="1">
    <location>
        <begin position="13"/>
        <end position="35"/>
    </location>
</feature>
<reference evidence="2" key="1">
    <citation type="submission" date="2014-05" db="EMBL/GenBank/DDBJ databases">
        <authorList>
            <person name="Chronopoulou M."/>
        </authorList>
    </citation>
    <scope>NUCLEOTIDE SEQUENCE</scope>
    <source>
        <tissue evidence="2">Whole organism</tissue>
    </source>
</reference>
<sequence>IRINTDMEERSSIPIHLILIYFCVLFCCFFIVYLIHMATLEATKYGLTNYSGRHVILTETEMVI</sequence>
<dbReference type="EMBL" id="HACA01005229">
    <property type="protein sequence ID" value="CDW22590.1"/>
    <property type="molecule type" value="Transcribed_RNA"/>
</dbReference>
<evidence type="ECO:0000256" key="1">
    <source>
        <dbReference type="SAM" id="Phobius"/>
    </source>
</evidence>
<feature type="non-terminal residue" evidence="2">
    <location>
        <position position="1"/>
    </location>
</feature>
<proteinExistence type="predicted"/>
<keyword evidence="1" id="KW-0472">Membrane</keyword>
<dbReference type="AlphaFoldDB" id="A0A0K2T9U9"/>
<organism evidence="2">
    <name type="scientific">Lepeophtheirus salmonis</name>
    <name type="common">Salmon louse</name>
    <name type="synonym">Caligus salmonis</name>
    <dbReference type="NCBI Taxonomy" id="72036"/>
    <lineage>
        <taxon>Eukaryota</taxon>
        <taxon>Metazoa</taxon>
        <taxon>Ecdysozoa</taxon>
        <taxon>Arthropoda</taxon>
        <taxon>Crustacea</taxon>
        <taxon>Multicrustacea</taxon>
        <taxon>Hexanauplia</taxon>
        <taxon>Copepoda</taxon>
        <taxon>Siphonostomatoida</taxon>
        <taxon>Caligidae</taxon>
        <taxon>Lepeophtheirus</taxon>
    </lineage>
</organism>
<protein>
    <submittedName>
        <fullName evidence="2">Uncharacterized protein</fullName>
    </submittedName>
</protein>
<keyword evidence="1" id="KW-0812">Transmembrane</keyword>
<keyword evidence="1" id="KW-1133">Transmembrane helix</keyword>
<accession>A0A0K2T9U9</accession>